<comment type="similarity">
    <text evidence="2 16">Belongs to the major facilitator superfamily. Sugar transporter (TC 2.A.1.1) family.</text>
</comment>
<keyword evidence="6 17" id="KW-0812">Transmembrane</keyword>
<dbReference type="PROSITE" id="PS50850">
    <property type="entry name" value="MFS"/>
    <property type="match status" value="1"/>
</dbReference>
<dbReference type="InterPro" id="IPR003663">
    <property type="entry name" value="Sugar/inositol_transpt"/>
</dbReference>
<feature type="transmembrane region" description="Helical" evidence="17">
    <location>
        <begin position="351"/>
        <end position="374"/>
    </location>
</feature>
<sequence>MLSSSATANGTISRRPNVYTIGSCVVASSGALLFGLDIGITGGVIAMPSFLEKFFPDILESQQDSANTGNSNSYCAYDSQLLSLFTSSFFLAGMLSSVFASWLTERHGRKASMCLGAALYLLGSILGVTAANTPTLIIGRIILGFGCGFANVSVPVFLSELPPSSSRGALQTCFQVFVNIGIVFAGIINYYTSRVDNGWRISLGTFIPPALVLLIGCFFLPETPAFLYSSNNVVKARATLQQLRGAGTNIDNEFASIERDAQEAMKFGNFSQQLRTLLSRPYRGELTIACFVAIFSQLTGTGALVYYTPVLFSSTSGGNESGLAQAIAVSAVMLGGGLTSLVVIDRVGRSPLLMAGGLSMAILQTAISVLLLYTVDPYSLAGPSPAASNVLLVLVCLNVYAFGWSWGPLGWSIPVESQTQSTRAAASTFSVRVTGII</sequence>
<dbReference type="SUPFAM" id="SSF103473">
    <property type="entry name" value="MFS general substrate transporter"/>
    <property type="match status" value="1"/>
</dbReference>
<comment type="subcellular location">
    <subcellularLocation>
        <location evidence="1">Membrane</location>
        <topology evidence="1">Multi-pass membrane protein</topology>
    </subcellularLocation>
</comment>
<reference evidence="19 20" key="1">
    <citation type="submission" date="2024-10" db="EMBL/GenBank/DDBJ databases">
        <title>Updated reference genomes for cyclostephanoid diatoms.</title>
        <authorList>
            <person name="Roberts W.R."/>
            <person name="Alverson A.J."/>
        </authorList>
    </citation>
    <scope>NUCLEOTIDE SEQUENCE [LARGE SCALE GENOMIC DNA]</scope>
    <source>
        <strain evidence="19 20">AJA276-08</strain>
    </source>
</reference>
<dbReference type="PANTHER" id="PTHR23500:SF357">
    <property type="entry name" value="IP12678P"/>
    <property type="match status" value="1"/>
</dbReference>
<dbReference type="PROSITE" id="PS00217">
    <property type="entry name" value="SUGAR_TRANSPORT_2"/>
    <property type="match status" value="1"/>
</dbReference>
<evidence type="ECO:0000256" key="1">
    <source>
        <dbReference type="ARBA" id="ARBA00004141"/>
    </source>
</evidence>
<evidence type="ECO:0000256" key="14">
    <source>
        <dbReference type="ARBA" id="ARBA00044710"/>
    </source>
</evidence>
<evidence type="ECO:0000256" key="3">
    <source>
        <dbReference type="ARBA" id="ARBA00011738"/>
    </source>
</evidence>
<dbReference type="AlphaFoldDB" id="A0ABD3NCZ9"/>
<feature type="transmembrane region" description="Helical" evidence="17">
    <location>
        <begin position="198"/>
        <end position="220"/>
    </location>
</feature>
<evidence type="ECO:0000256" key="15">
    <source>
        <dbReference type="ARBA" id="ARBA00044780"/>
    </source>
</evidence>
<feature type="transmembrane region" description="Helical" evidence="17">
    <location>
        <begin position="386"/>
        <end position="406"/>
    </location>
</feature>
<evidence type="ECO:0000313" key="19">
    <source>
        <dbReference type="EMBL" id="KAL3773914.1"/>
    </source>
</evidence>
<feature type="transmembrane region" description="Helical" evidence="17">
    <location>
        <begin position="322"/>
        <end position="344"/>
    </location>
</feature>
<feature type="transmembrane region" description="Helical" evidence="17">
    <location>
        <begin position="170"/>
        <end position="192"/>
    </location>
</feature>
<evidence type="ECO:0000256" key="6">
    <source>
        <dbReference type="ARBA" id="ARBA00022692"/>
    </source>
</evidence>
<dbReference type="GO" id="GO:0016020">
    <property type="term" value="C:membrane"/>
    <property type="evidence" value="ECO:0007669"/>
    <property type="project" value="UniProtKB-SubCell"/>
</dbReference>
<feature type="transmembrane region" description="Helical" evidence="17">
    <location>
        <begin position="81"/>
        <end position="104"/>
    </location>
</feature>
<evidence type="ECO:0000256" key="8">
    <source>
        <dbReference type="ARBA" id="ARBA00023136"/>
    </source>
</evidence>
<accession>A0ABD3NCZ9</accession>
<dbReference type="NCBIfam" id="TIGR00879">
    <property type="entry name" value="SP"/>
    <property type="match status" value="1"/>
</dbReference>
<dbReference type="InterPro" id="IPR005829">
    <property type="entry name" value="Sugar_transporter_CS"/>
</dbReference>
<feature type="transmembrane region" description="Helical" evidence="17">
    <location>
        <begin position="21"/>
        <end position="47"/>
    </location>
</feature>
<feature type="transmembrane region" description="Helical" evidence="17">
    <location>
        <begin position="286"/>
        <end position="307"/>
    </location>
</feature>
<evidence type="ECO:0000256" key="9">
    <source>
        <dbReference type="ARBA" id="ARBA00044637"/>
    </source>
</evidence>
<comment type="catalytic activity">
    <reaction evidence="11">
        <text>D-xylose(out) = D-xylose(in)</text>
        <dbReference type="Rhea" id="RHEA:78427"/>
        <dbReference type="ChEBI" id="CHEBI:53455"/>
    </reaction>
    <physiologicalReaction direction="left-to-right" evidence="11">
        <dbReference type="Rhea" id="RHEA:78428"/>
    </physiologicalReaction>
</comment>
<comment type="catalytic activity">
    <reaction evidence="12">
        <text>D-mannose(out) = D-mannose(in)</text>
        <dbReference type="Rhea" id="RHEA:78391"/>
        <dbReference type="ChEBI" id="CHEBI:4208"/>
    </reaction>
    <physiologicalReaction direction="left-to-right" evidence="12">
        <dbReference type="Rhea" id="RHEA:78392"/>
    </physiologicalReaction>
</comment>
<evidence type="ECO:0000256" key="11">
    <source>
        <dbReference type="ARBA" id="ARBA00044656"/>
    </source>
</evidence>
<organism evidence="19 20">
    <name type="scientific">Stephanodiscus triporus</name>
    <dbReference type="NCBI Taxonomy" id="2934178"/>
    <lineage>
        <taxon>Eukaryota</taxon>
        <taxon>Sar</taxon>
        <taxon>Stramenopiles</taxon>
        <taxon>Ochrophyta</taxon>
        <taxon>Bacillariophyta</taxon>
        <taxon>Coscinodiscophyceae</taxon>
        <taxon>Thalassiosirophycidae</taxon>
        <taxon>Stephanodiscales</taxon>
        <taxon>Stephanodiscaceae</taxon>
        <taxon>Stephanodiscus</taxon>
    </lineage>
</organism>
<dbReference type="InterPro" id="IPR005828">
    <property type="entry name" value="MFS_sugar_transport-like"/>
</dbReference>
<keyword evidence="8 17" id="KW-0472">Membrane</keyword>
<evidence type="ECO:0000256" key="7">
    <source>
        <dbReference type="ARBA" id="ARBA00022989"/>
    </source>
</evidence>
<evidence type="ECO:0000259" key="18">
    <source>
        <dbReference type="PROSITE" id="PS50850"/>
    </source>
</evidence>
<evidence type="ECO:0000256" key="2">
    <source>
        <dbReference type="ARBA" id="ARBA00010992"/>
    </source>
</evidence>
<keyword evidence="4 16" id="KW-0813">Transport</keyword>
<evidence type="ECO:0000256" key="12">
    <source>
        <dbReference type="ARBA" id="ARBA00044662"/>
    </source>
</evidence>
<comment type="catalytic activity">
    <reaction evidence="14">
        <text>D-fructose(out) = D-fructose(in)</text>
        <dbReference type="Rhea" id="RHEA:60372"/>
        <dbReference type="ChEBI" id="CHEBI:37721"/>
    </reaction>
    <physiologicalReaction direction="left-to-right" evidence="14">
        <dbReference type="Rhea" id="RHEA:60373"/>
    </physiologicalReaction>
</comment>
<proteinExistence type="inferred from homology"/>
<keyword evidence="5" id="KW-0762">Sugar transport</keyword>
<comment type="catalytic activity">
    <reaction evidence="10">
        <text>D-glucose(out) = D-glucose(in)</text>
        <dbReference type="Rhea" id="RHEA:60376"/>
        <dbReference type="ChEBI" id="CHEBI:4167"/>
    </reaction>
    <physiologicalReaction direction="left-to-right" evidence="10">
        <dbReference type="Rhea" id="RHEA:60377"/>
    </physiologicalReaction>
</comment>
<keyword evidence="20" id="KW-1185">Reference proteome</keyword>
<feature type="transmembrane region" description="Helical" evidence="17">
    <location>
        <begin position="111"/>
        <end position="131"/>
    </location>
</feature>
<evidence type="ECO:0000256" key="13">
    <source>
        <dbReference type="ARBA" id="ARBA00044668"/>
    </source>
</evidence>
<evidence type="ECO:0000313" key="20">
    <source>
        <dbReference type="Proteomes" id="UP001530315"/>
    </source>
</evidence>
<gene>
    <name evidence="19" type="ORF">ACHAW5_006485</name>
</gene>
<dbReference type="Proteomes" id="UP001530315">
    <property type="component" value="Unassembled WGS sequence"/>
</dbReference>
<feature type="transmembrane region" description="Helical" evidence="17">
    <location>
        <begin position="137"/>
        <end position="158"/>
    </location>
</feature>
<dbReference type="Gene3D" id="1.20.1250.20">
    <property type="entry name" value="MFS general substrate transporter like domains"/>
    <property type="match status" value="1"/>
</dbReference>
<dbReference type="Pfam" id="PF00083">
    <property type="entry name" value="Sugar_tr"/>
    <property type="match status" value="1"/>
</dbReference>
<evidence type="ECO:0000256" key="17">
    <source>
        <dbReference type="SAM" id="Phobius"/>
    </source>
</evidence>
<comment type="catalytic activity">
    <reaction evidence="9">
        <text>D-galactose(in) = D-galactose(out)</text>
        <dbReference type="Rhea" id="RHEA:34915"/>
        <dbReference type="ChEBI" id="CHEBI:4139"/>
    </reaction>
    <physiologicalReaction direction="right-to-left" evidence="9">
        <dbReference type="Rhea" id="RHEA:34917"/>
    </physiologicalReaction>
</comment>
<dbReference type="PRINTS" id="PR00171">
    <property type="entry name" value="SUGRTRNSPORT"/>
</dbReference>
<name>A0ABD3NCZ9_9STRA</name>
<evidence type="ECO:0000256" key="16">
    <source>
        <dbReference type="RuleBase" id="RU003346"/>
    </source>
</evidence>
<dbReference type="InterPro" id="IPR020846">
    <property type="entry name" value="MFS_dom"/>
</dbReference>
<feature type="domain" description="Major facilitator superfamily (MFS) profile" evidence="18">
    <location>
        <begin position="23"/>
        <end position="437"/>
    </location>
</feature>
<protein>
    <recommendedName>
        <fullName evidence="15">Hexose transporter 1</fullName>
    </recommendedName>
</protein>
<evidence type="ECO:0000256" key="5">
    <source>
        <dbReference type="ARBA" id="ARBA00022597"/>
    </source>
</evidence>
<dbReference type="PANTHER" id="PTHR23500">
    <property type="entry name" value="SOLUTE CARRIER FAMILY 2, FACILITATED GLUCOSE TRANSPORTER"/>
    <property type="match status" value="1"/>
</dbReference>
<dbReference type="InterPro" id="IPR036259">
    <property type="entry name" value="MFS_trans_sf"/>
</dbReference>
<dbReference type="InterPro" id="IPR045262">
    <property type="entry name" value="STP/PLT_plant"/>
</dbReference>
<evidence type="ECO:0000256" key="4">
    <source>
        <dbReference type="ARBA" id="ARBA00022448"/>
    </source>
</evidence>
<dbReference type="EMBL" id="JALLAZ020001500">
    <property type="protein sequence ID" value="KAL3773914.1"/>
    <property type="molecule type" value="Genomic_DNA"/>
</dbReference>
<comment type="catalytic activity">
    <reaction evidence="13">
        <text>D-glucosamine(out) = D-glucosamine(in)</text>
        <dbReference type="Rhea" id="RHEA:78423"/>
        <dbReference type="ChEBI" id="CHEBI:58723"/>
    </reaction>
    <physiologicalReaction direction="left-to-right" evidence="13">
        <dbReference type="Rhea" id="RHEA:78424"/>
    </physiologicalReaction>
</comment>
<comment type="subunit">
    <text evidence="3">Homodimer.</text>
</comment>
<comment type="caution">
    <text evidence="19">The sequence shown here is derived from an EMBL/GenBank/DDBJ whole genome shotgun (WGS) entry which is preliminary data.</text>
</comment>
<keyword evidence="7 17" id="KW-1133">Transmembrane helix</keyword>
<evidence type="ECO:0000256" key="10">
    <source>
        <dbReference type="ARBA" id="ARBA00044648"/>
    </source>
</evidence>